<gene>
    <name evidence="1" type="ORF">FNW02_08150</name>
</gene>
<proteinExistence type="predicted"/>
<sequence length="91" mass="11059">MILNFLFLLKCSLDYRKHRELDKFKAKLYIFLILYLKNKSCRKHVGRDFLKEKALVGWGRWATPRRRRSHDKDIGASLHYHKAFLYSELVF</sequence>
<protein>
    <submittedName>
        <fullName evidence="1">Uncharacterized protein</fullName>
    </submittedName>
</protein>
<name>A0AA40SVM6_9NOST</name>
<dbReference type="AlphaFoldDB" id="A0AA40SVM6"/>
<accession>A0AA40SVM6</accession>
<keyword evidence="2" id="KW-1185">Reference proteome</keyword>
<evidence type="ECO:0000313" key="2">
    <source>
        <dbReference type="Proteomes" id="UP001165986"/>
    </source>
</evidence>
<evidence type="ECO:0000313" key="1">
    <source>
        <dbReference type="EMBL" id="MBD6615802.1"/>
    </source>
</evidence>
<dbReference type="EMBL" id="VJXY01000006">
    <property type="protein sequence ID" value="MBD6615802.1"/>
    <property type="molecule type" value="Genomic_DNA"/>
</dbReference>
<reference evidence="1" key="1">
    <citation type="submission" date="2019-07" db="EMBL/GenBank/DDBJ databases">
        <title>Toxilogical consequences of a new and cryptic species of cyanobacteria (Komarekiella delphini-convector) recovered from the epidermis of a bottlenose dolphin and 1500 ft. in the air.</title>
        <authorList>
            <person name="Brown A.O."/>
            <person name="Dvorak P."/>
            <person name="Villanueva C.D."/>
            <person name="Foss A.J."/>
            <person name="Garvey A.D."/>
            <person name="Gibson Q.A."/>
            <person name="Johansen J.R."/>
            <person name="Casamatta D.A."/>
        </authorList>
    </citation>
    <scope>NUCLEOTIDE SEQUENCE</scope>
    <source>
        <strain evidence="1">SJRDD-AB1</strain>
    </source>
</reference>
<dbReference type="Proteomes" id="UP001165986">
    <property type="component" value="Unassembled WGS sequence"/>
</dbReference>
<organism evidence="1 2">
    <name type="scientific">Komarekiella delphini-convector SJRDD-AB1</name>
    <dbReference type="NCBI Taxonomy" id="2593771"/>
    <lineage>
        <taxon>Bacteria</taxon>
        <taxon>Bacillati</taxon>
        <taxon>Cyanobacteriota</taxon>
        <taxon>Cyanophyceae</taxon>
        <taxon>Nostocales</taxon>
        <taxon>Nostocaceae</taxon>
        <taxon>Komarekiella</taxon>
        <taxon>Komarekiella delphini-convector</taxon>
    </lineage>
</organism>
<comment type="caution">
    <text evidence="1">The sequence shown here is derived from an EMBL/GenBank/DDBJ whole genome shotgun (WGS) entry which is preliminary data.</text>
</comment>